<organism evidence="3">
    <name type="scientific">Candidatus Kentrum sp. FW</name>
    <dbReference type="NCBI Taxonomy" id="2126338"/>
    <lineage>
        <taxon>Bacteria</taxon>
        <taxon>Pseudomonadati</taxon>
        <taxon>Pseudomonadota</taxon>
        <taxon>Gammaproteobacteria</taxon>
        <taxon>Candidatus Kentrum</taxon>
    </lineage>
</organism>
<feature type="domain" description="NACHT" evidence="2">
    <location>
        <begin position="208"/>
        <end position="346"/>
    </location>
</feature>
<dbReference type="Pfam" id="PF24410">
    <property type="entry name" value="wHTH-HSP90_Na-assoc"/>
    <property type="match status" value="1"/>
</dbReference>
<protein>
    <submittedName>
        <fullName evidence="3">PBS lyase HEAT-like repeat-containing protein</fullName>
    </submittedName>
</protein>
<feature type="compositionally biased region" description="Basic and acidic residues" evidence="1">
    <location>
        <begin position="178"/>
        <end position="196"/>
    </location>
</feature>
<dbReference type="EMBL" id="CAADFD010000020">
    <property type="protein sequence ID" value="VFJ54799.1"/>
    <property type="molecule type" value="Genomic_DNA"/>
</dbReference>
<reference evidence="3" key="1">
    <citation type="submission" date="2019-02" db="EMBL/GenBank/DDBJ databases">
        <authorList>
            <person name="Gruber-Vodicka R. H."/>
            <person name="Seah K. B. B."/>
        </authorList>
    </citation>
    <scope>NUCLEOTIDE SEQUENCE</scope>
    <source>
        <strain evidence="3">BECK_BZ106</strain>
    </source>
</reference>
<proteinExistence type="predicted"/>
<dbReference type="Pfam" id="PF13646">
    <property type="entry name" value="HEAT_2"/>
    <property type="match status" value="1"/>
</dbReference>
<evidence type="ECO:0000313" key="3">
    <source>
        <dbReference type="EMBL" id="VFJ54799.1"/>
    </source>
</evidence>
<dbReference type="InterPro" id="IPR011989">
    <property type="entry name" value="ARM-like"/>
</dbReference>
<dbReference type="Pfam" id="PF05729">
    <property type="entry name" value="NACHT"/>
    <property type="match status" value="1"/>
</dbReference>
<gene>
    <name evidence="3" type="ORF">BECKFW1821B_GA0114236_102018</name>
</gene>
<dbReference type="InterPro" id="IPR016024">
    <property type="entry name" value="ARM-type_fold"/>
</dbReference>
<dbReference type="InterPro" id="IPR056507">
    <property type="entry name" value="wHTH-HSP90_Na-assoc"/>
</dbReference>
<dbReference type="SUPFAM" id="SSF52540">
    <property type="entry name" value="P-loop containing nucleoside triphosphate hydrolases"/>
    <property type="match status" value="1"/>
</dbReference>
<dbReference type="GO" id="GO:0016829">
    <property type="term" value="F:lyase activity"/>
    <property type="evidence" value="ECO:0007669"/>
    <property type="project" value="UniProtKB-KW"/>
</dbReference>
<evidence type="ECO:0000256" key="1">
    <source>
        <dbReference type="SAM" id="MobiDB-lite"/>
    </source>
</evidence>
<dbReference type="InterPro" id="IPR027417">
    <property type="entry name" value="P-loop_NTPase"/>
</dbReference>
<keyword evidence="3" id="KW-0456">Lyase</keyword>
<dbReference type="InterPro" id="IPR007111">
    <property type="entry name" value="NACHT_NTPase"/>
</dbReference>
<dbReference type="InterPro" id="IPR004155">
    <property type="entry name" value="PBS_lyase_HEAT"/>
</dbReference>
<accession>A0A450SM66</accession>
<dbReference type="Gene3D" id="3.40.50.300">
    <property type="entry name" value="P-loop containing nucleotide triphosphate hydrolases"/>
    <property type="match status" value="1"/>
</dbReference>
<dbReference type="PANTHER" id="PTHR12697">
    <property type="entry name" value="PBS LYASE HEAT-LIKE PROTEIN"/>
    <property type="match status" value="1"/>
</dbReference>
<sequence>MLRWFPSSCLGTPTGKLLLPEATVIPPWRECERDCGDDDGSCGRWYKVRGAWGFRGKEAGASKGCVPKQELGNERNARHKTIMDILELITTTAAVAGVIVAIHFGRKGTKKIQQNLETRYRKQALKAYDIIDLANLPEDRHIVTRELELRRLYVALRMRVEIRAGDEPDDKTLAALEERRNRGWGDTGQPRDDQENRVSLGERLQKARRLVVLGDPGAGKSTLLRWLATAYLLRRQKDSDFRDLPDNDSLPDSGWLPILVRCRDLSPEAHTLDEMLLHTLKKLEFPEHQCRSLGLLLRERLENGTALLLVDGLDEISPAPARARLARQLEQIHKALPEAPMIVTSRIVGYREMGHRIGAGFEHLTVADLSEDDKDAFAQRWCQLTERPERQEAAAAELIRDIHSANRIERLTGNPMLLTTMALIKRKIGRLPQRRVKLYEEAVKVLLDWRSEVDTPLDDREALPQLEYLAHAMCAEGIQRIHEDQVLELLGEAREQYPNIHAMTQHGPEEFLALLEQRTGLLIQSGHTHHHGRSVPVYEFRHLTFQEYLAGMALLQGHYRGWEKGRTLAEAMAPLAGQVKEERSRGETIVVENWREALRLAVAACNDNEVEEVLAAILQPLPGESDTARSRAVLAALCLADEPDVSEALAREIVGTLAEQVGGNDSLSLNHTSLNAAALELGHSRWAGLLDESLLEEFWRRDAGWRWDPGRLYGRVRATQVPTEAGEFSRWLGEQAARLADCHEREAAGIALTVAELAFQHKGCQALADALTRRLTSYGPLSHAVAWALFWMNRERHEARVWHPDAQQQERLLAAAARPACDSETLRWLSGIFGQERTTRAVEILLTHLPTRPPATREAIVVTLGEIGDPRALDALLTRLWDREENDWVREKAAIGLGKIGDPRALDTLLTRLQDSEEDHEVRRQAAIALGEIGDPRALDALLTRLQDSEEDHEVRRQAAIGLGKIGDPRALDALLARLRDREEDHGVRRQAAIGLGKIGGARAVAGLRAFLDHPDEGTRRAVLEGLAYTCKDEMERQLLSRDSDGFGPWLDPQAPIDEARIAEAAEELRKPPEEIRRRYRALAERFGLRLAG</sequence>
<name>A0A450SM66_9GAMM</name>
<dbReference type="PANTHER" id="PTHR12697:SF5">
    <property type="entry name" value="DEOXYHYPUSINE HYDROXYLASE"/>
    <property type="match status" value="1"/>
</dbReference>
<dbReference type="SMART" id="SM00567">
    <property type="entry name" value="EZ_HEAT"/>
    <property type="match status" value="5"/>
</dbReference>
<dbReference type="Gene3D" id="1.25.10.10">
    <property type="entry name" value="Leucine-rich Repeat Variant"/>
    <property type="match status" value="2"/>
</dbReference>
<dbReference type="AlphaFoldDB" id="A0A450SM66"/>
<dbReference type="GO" id="GO:0016491">
    <property type="term" value="F:oxidoreductase activity"/>
    <property type="evidence" value="ECO:0007669"/>
    <property type="project" value="TreeGrafter"/>
</dbReference>
<feature type="region of interest" description="Disordered" evidence="1">
    <location>
        <begin position="178"/>
        <end position="198"/>
    </location>
</feature>
<evidence type="ECO:0000259" key="2">
    <source>
        <dbReference type="PROSITE" id="PS50837"/>
    </source>
</evidence>
<dbReference type="PROSITE" id="PS50837">
    <property type="entry name" value="NACHT"/>
    <property type="match status" value="1"/>
</dbReference>
<dbReference type="SUPFAM" id="SSF48371">
    <property type="entry name" value="ARM repeat"/>
    <property type="match status" value="1"/>
</dbReference>
<dbReference type="Pfam" id="PF03130">
    <property type="entry name" value="HEAT_PBS"/>
    <property type="match status" value="3"/>
</dbReference>